<feature type="compositionally biased region" description="Low complexity" evidence="1">
    <location>
        <begin position="308"/>
        <end position="320"/>
    </location>
</feature>
<accession>A0A1X2HKS4</accession>
<dbReference type="InParanoid" id="A0A1X2HKS4"/>
<protein>
    <recommendedName>
        <fullName evidence="2">HTH APSES-type domain-containing protein</fullName>
    </recommendedName>
</protein>
<dbReference type="Gene3D" id="3.10.260.10">
    <property type="entry name" value="Transcription regulator HTH, APSES-type DNA-binding domain"/>
    <property type="match status" value="1"/>
</dbReference>
<feature type="compositionally biased region" description="Low complexity" evidence="1">
    <location>
        <begin position="255"/>
        <end position="267"/>
    </location>
</feature>
<dbReference type="AlphaFoldDB" id="A0A1X2HKS4"/>
<sequence>MEPTPTPTSTSTLTFSMSDAYLSDQHSPASDFCPSGSSSVSTSLTATEPELTPTPSHDTEKCIGKLNMKRSPTESDDSPKYRPFVLPDPEPNPEITCSVYSTSLDPRGYLPVYEYKIRGQTIMWDRDNGYVHFTGIWKALGNNKSEIVKMVDGNPNIPVHKIRGGFLHIQGTWMPYELAKTLCRRTAFSIRHELRVMFGNDFAEEALAPGHPEYGCLLLNPNAPQRGNNARRTSVPQQRSRAHPYQHQENHHHQQQQQHHQQQQQQQQRRRASGPPAIQTKNVRRPRRNNLKSVARTTKYASPDANASMSVSSLLRSPSGSPSPSPVTPASPAPTLHVVQTAGSCGAFRSPHQEHTYRAYYDPLPAATTAWIAASLMSAQKHTHHSSHHHAAGGPELAPLSPSSPNSAATTTLPGLPSLTSRVNPSPFEPTPYTHEIIQTIRATVLLQYLNSSSSNDHQQLPTRVQVDDELEFAVVWC</sequence>
<feature type="region of interest" description="Disordered" evidence="1">
    <location>
        <begin position="382"/>
        <end position="430"/>
    </location>
</feature>
<feature type="domain" description="HTH APSES-type" evidence="2">
    <location>
        <begin position="99"/>
        <end position="209"/>
    </location>
</feature>
<dbReference type="OrthoDB" id="5562739at2759"/>
<dbReference type="PANTHER" id="PTHR43828">
    <property type="entry name" value="ASPARAGINASE"/>
    <property type="match status" value="1"/>
</dbReference>
<dbReference type="PANTHER" id="PTHR43828:SF5">
    <property type="entry name" value="TRANSCRIPTIONAL REPRESSOR XBP1"/>
    <property type="match status" value="1"/>
</dbReference>
<dbReference type="SUPFAM" id="SSF54616">
    <property type="entry name" value="DNA-binding domain of Mlu1-box binding protein MBP1"/>
    <property type="match status" value="1"/>
</dbReference>
<evidence type="ECO:0000256" key="1">
    <source>
        <dbReference type="SAM" id="MobiDB-lite"/>
    </source>
</evidence>
<feature type="compositionally biased region" description="Polar residues" evidence="1">
    <location>
        <begin position="291"/>
        <end position="300"/>
    </location>
</feature>
<comment type="caution">
    <text evidence="3">The sequence shown here is derived from an EMBL/GenBank/DDBJ whole genome shotgun (WGS) entry which is preliminary data.</text>
</comment>
<dbReference type="GO" id="GO:0003677">
    <property type="term" value="F:DNA binding"/>
    <property type="evidence" value="ECO:0007669"/>
    <property type="project" value="InterPro"/>
</dbReference>
<gene>
    <name evidence="3" type="ORF">BCR43DRAFT_451745</name>
</gene>
<organism evidence="3 4">
    <name type="scientific">Syncephalastrum racemosum</name>
    <name type="common">Filamentous fungus</name>
    <dbReference type="NCBI Taxonomy" id="13706"/>
    <lineage>
        <taxon>Eukaryota</taxon>
        <taxon>Fungi</taxon>
        <taxon>Fungi incertae sedis</taxon>
        <taxon>Mucoromycota</taxon>
        <taxon>Mucoromycotina</taxon>
        <taxon>Mucoromycetes</taxon>
        <taxon>Mucorales</taxon>
        <taxon>Syncephalastraceae</taxon>
        <taxon>Syncephalastrum</taxon>
    </lineage>
</organism>
<name>A0A1X2HKS4_SYNRA</name>
<dbReference type="PROSITE" id="PS51299">
    <property type="entry name" value="HTH_APSES"/>
    <property type="match status" value="1"/>
</dbReference>
<evidence type="ECO:0000259" key="2">
    <source>
        <dbReference type="PROSITE" id="PS51299"/>
    </source>
</evidence>
<feature type="compositionally biased region" description="Polar residues" evidence="1">
    <location>
        <begin position="222"/>
        <end position="239"/>
    </location>
</feature>
<feature type="compositionally biased region" description="Low complexity" evidence="1">
    <location>
        <begin position="35"/>
        <end position="56"/>
    </location>
</feature>
<feature type="compositionally biased region" description="Pro residues" evidence="1">
    <location>
        <begin position="321"/>
        <end position="332"/>
    </location>
</feature>
<feature type="compositionally biased region" description="Basic and acidic residues" evidence="1">
    <location>
        <begin position="71"/>
        <end position="80"/>
    </location>
</feature>
<dbReference type="Proteomes" id="UP000242180">
    <property type="component" value="Unassembled WGS sequence"/>
</dbReference>
<dbReference type="STRING" id="13706.A0A1X2HKS4"/>
<dbReference type="InterPro" id="IPR051642">
    <property type="entry name" value="SWI6-like"/>
</dbReference>
<feature type="compositionally biased region" description="Basic residues" evidence="1">
    <location>
        <begin position="382"/>
        <end position="391"/>
    </location>
</feature>
<proteinExistence type="predicted"/>
<evidence type="ECO:0000313" key="3">
    <source>
        <dbReference type="EMBL" id="ORY99863.1"/>
    </source>
</evidence>
<dbReference type="OMA" id="IPSFRTH"/>
<dbReference type="EMBL" id="MCGN01000002">
    <property type="protein sequence ID" value="ORY99863.1"/>
    <property type="molecule type" value="Genomic_DNA"/>
</dbReference>
<dbReference type="GO" id="GO:0033309">
    <property type="term" value="C:SBF transcription complex"/>
    <property type="evidence" value="ECO:0007669"/>
    <property type="project" value="TreeGrafter"/>
</dbReference>
<dbReference type="InterPro" id="IPR036887">
    <property type="entry name" value="HTH_APSES_sf"/>
</dbReference>
<reference evidence="3 4" key="1">
    <citation type="submission" date="2016-07" db="EMBL/GenBank/DDBJ databases">
        <title>Pervasive Adenine N6-methylation of Active Genes in Fungi.</title>
        <authorList>
            <consortium name="DOE Joint Genome Institute"/>
            <person name="Mondo S.J."/>
            <person name="Dannebaum R.O."/>
            <person name="Kuo R.C."/>
            <person name="Labutti K."/>
            <person name="Haridas S."/>
            <person name="Kuo A."/>
            <person name="Salamov A."/>
            <person name="Ahrendt S.R."/>
            <person name="Lipzen A."/>
            <person name="Sullivan W."/>
            <person name="Andreopoulos W.B."/>
            <person name="Clum A."/>
            <person name="Lindquist E."/>
            <person name="Daum C."/>
            <person name="Ramamoorthy G.K."/>
            <person name="Gryganskyi A."/>
            <person name="Culley D."/>
            <person name="Magnuson J.K."/>
            <person name="James T.Y."/>
            <person name="O'Malley M.A."/>
            <person name="Stajich J.E."/>
            <person name="Spatafora J.W."/>
            <person name="Visel A."/>
            <person name="Grigoriev I.V."/>
        </authorList>
    </citation>
    <scope>NUCLEOTIDE SEQUENCE [LARGE SCALE GENOMIC DNA]</scope>
    <source>
        <strain evidence="3 4">NRRL 2496</strain>
    </source>
</reference>
<keyword evidence="4" id="KW-1185">Reference proteome</keyword>
<feature type="region of interest" description="Disordered" evidence="1">
    <location>
        <begin position="218"/>
        <end position="334"/>
    </location>
</feature>
<dbReference type="GO" id="GO:0030907">
    <property type="term" value="C:MBF transcription complex"/>
    <property type="evidence" value="ECO:0007669"/>
    <property type="project" value="TreeGrafter"/>
</dbReference>
<feature type="compositionally biased region" description="Low complexity" evidence="1">
    <location>
        <begin position="397"/>
        <end position="421"/>
    </location>
</feature>
<dbReference type="InterPro" id="IPR003163">
    <property type="entry name" value="Tscrpt_reg_HTH_APSES-type"/>
</dbReference>
<dbReference type="GO" id="GO:0000981">
    <property type="term" value="F:DNA-binding transcription factor activity, RNA polymerase II-specific"/>
    <property type="evidence" value="ECO:0007669"/>
    <property type="project" value="UniProtKB-ARBA"/>
</dbReference>
<feature type="region of interest" description="Disordered" evidence="1">
    <location>
        <begin position="23"/>
        <end position="89"/>
    </location>
</feature>
<evidence type="ECO:0000313" key="4">
    <source>
        <dbReference type="Proteomes" id="UP000242180"/>
    </source>
</evidence>